<evidence type="ECO:0000256" key="2">
    <source>
        <dbReference type="SAM" id="MobiDB-lite"/>
    </source>
</evidence>
<feature type="region of interest" description="Disordered" evidence="2">
    <location>
        <begin position="1046"/>
        <end position="1067"/>
    </location>
</feature>
<dbReference type="PATRIC" id="fig|1121022.4.peg.950"/>
<protein>
    <recommendedName>
        <fullName evidence="5">Localization factor PodJS</fullName>
    </recommendedName>
</protein>
<evidence type="ECO:0008006" key="5">
    <source>
        <dbReference type="Google" id="ProtNLM"/>
    </source>
</evidence>
<feature type="coiled-coil region" evidence="1">
    <location>
        <begin position="543"/>
        <end position="574"/>
    </location>
</feature>
<gene>
    <name evidence="3" type="ORF">ABENE_04780</name>
</gene>
<name>V4Q1T4_9CAUL</name>
<dbReference type="STRING" id="1121022.GCA_000376105_02763"/>
<feature type="coiled-coil region" evidence="1">
    <location>
        <begin position="205"/>
        <end position="281"/>
    </location>
</feature>
<evidence type="ECO:0000313" key="4">
    <source>
        <dbReference type="Proteomes" id="UP000017837"/>
    </source>
</evidence>
<proteinExistence type="predicted"/>
<dbReference type="Gene3D" id="1.25.40.10">
    <property type="entry name" value="Tetratricopeptide repeat domain"/>
    <property type="match status" value="1"/>
</dbReference>
<dbReference type="PANTHER" id="PTHR11102">
    <property type="entry name" value="SEL-1-LIKE PROTEIN"/>
    <property type="match status" value="1"/>
</dbReference>
<sequence length="1067" mass="115468">MSANAPWSVKGIDAKAREVAKDLARRSGMTLGEWLNQMILEGEDVGALISRERAQSERAAAPVRAARRAPEPEIYEEDEVAYEERPRVRRAPAYREVGYNELSDTGGRMARNDAPKSRSAAPYSTSARQGAVPSDLRRKSIFEGRPRYDDGYTAEEAQYQAASSDLSRVARALESLGARMETSEARSATAVRGVSSAVETVLSRLERSEAAHAETQGRIEEQSQEVQSSFERLARTEEDHGLFAERLEQAERLIDAQAERLEGLSGHVREARDRAAKVEEQLKSPQAQETVRAVEGALGKLANQLYEGEARTRDTLQDVRQDMVGLSHRMAQVELRDPDRAAQALIDKVVAQLAHRLEAAEAQTNGAIKTLEQAFKSLDSRVNRVEEGGDVTDSESIKSLTGLAADLSRRVEESRQDLFSALQTGKQETIELAVKVVGERIEQSEQRSAGAIEKLGQDVLRVADNLNRRVAGVEASGHEQLTRVSRDVQRVADSIDGRLSRADNTHAQALERLGGEIARISERLGTKVTESERRTAQVLGAVSEQFEQQREQARGELADRIRQSEERTAKLLEETRVRIDSRLAHVQTQSLLQESVLKPTARTAPERVERAPEAPLPNPFAAAPQAEPDIDAFDPEPVEAVAAHDEPLDLTGELLGGIADFGNSHFKPDFDPFEEDDIEADFVTAPKTAAPVKAAPPAFAHDDDDHSDPFADIEVSRKTAPRVSTVTEGSAGAAAAFAETRHQASISEDMPRVHNLFDDEDDIAPDAAAVSLSTRDALAAARAAVRASIEGTEERGLGLLKSGPSRARGVKPEAAAKVKGGNTFMNAVKASSIAMGVVAVGAAGLVAVDRLDTARKAETPIIASALNVGQSDTQNQQNLKTRYDLALQSLTAKDPKAVDTLKMVANQGYAPAQYKLGLIYKGDEGKLAPVDKAQARTWIKRAAEGGVPNAMFMLGSMYYNGEGGEQDRSTAAMWFRKSAERGVVDGQFNLGSLYQSGEGVPLNPTEAYKWMRIAADNGDAGAKEAVEGLAQQLSEAQRAKADDAVARFTPISDETPPIAAPGSEANS</sequence>
<dbReference type="EMBL" id="AWGB01000007">
    <property type="protein sequence ID" value="ESQ93634.1"/>
    <property type="molecule type" value="Genomic_DNA"/>
</dbReference>
<dbReference type="InterPro" id="IPR006597">
    <property type="entry name" value="Sel1-like"/>
</dbReference>
<dbReference type="InterPro" id="IPR011990">
    <property type="entry name" value="TPR-like_helical_dom_sf"/>
</dbReference>
<dbReference type="Pfam" id="PF08238">
    <property type="entry name" value="Sel1"/>
    <property type="match status" value="3"/>
</dbReference>
<comment type="caution">
    <text evidence="3">The sequence shown here is derived from an EMBL/GenBank/DDBJ whole genome shotgun (WGS) entry which is preliminary data.</text>
</comment>
<feature type="region of interest" description="Disordered" evidence="2">
    <location>
        <begin position="596"/>
        <end position="632"/>
    </location>
</feature>
<dbReference type="SUPFAM" id="SSF81901">
    <property type="entry name" value="HCP-like"/>
    <property type="match status" value="1"/>
</dbReference>
<dbReference type="eggNOG" id="COG1196">
    <property type="taxonomic scope" value="Bacteria"/>
</dbReference>
<dbReference type="eggNOG" id="COG0790">
    <property type="taxonomic scope" value="Bacteria"/>
</dbReference>
<dbReference type="InterPro" id="IPR050767">
    <property type="entry name" value="Sel1_AlgK"/>
</dbReference>
<dbReference type="OrthoDB" id="5295703at2"/>
<dbReference type="SMART" id="SM00671">
    <property type="entry name" value="SEL1"/>
    <property type="match status" value="3"/>
</dbReference>
<dbReference type="PANTHER" id="PTHR11102:SF160">
    <property type="entry name" value="ERAD-ASSOCIATED E3 UBIQUITIN-PROTEIN LIGASE COMPONENT HRD3"/>
    <property type="match status" value="1"/>
</dbReference>
<keyword evidence="4" id="KW-1185">Reference proteome</keyword>
<organism evidence="3 4">
    <name type="scientific">Asticcacaulis benevestitus DSM 16100 = ATCC BAA-896</name>
    <dbReference type="NCBI Taxonomy" id="1121022"/>
    <lineage>
        <taxon>Bacteria</taxon>
        <taxon>Pseudomonadati</taxon>
        <taxon>Pseudomonadota</taxon>
        <taxon>Alphaproteobacteria</taxon>
        <taxon>Caulobacterales</taxon>
        <taxon>Caulobacteraceae</taxon>
        <taxon>Asticcacaulis</taxon>
    </lineage>
</organism>
<dbReference type="Proteomes" id="UP000017837">
    <property type="component" value="Unassembled WGS sequence"/>
</dbReference>
<evidence type="ECO:0000256" key="1">
    <source>
        <dbReference type="SAM" id="Coils"/>
    </source>
</evidence>
<accession>V4Q1T4</accession>
<dbReference type="AlphaFoldDB" id="V4Q1T4"/>
<feature type="region of interest" description="Disordered" evidence="2">
    <location>
        <begin position="99"/>
        <end position="149"/>
    </location>
</feature>
<dbReference type="RefSeq" id="WP_018082434.1">
    <property type="nucleotide sequence ID" value="NZ_AQWM01000014.1"/>
</dbReference>
<feature type="compositionally biased region" description="Basic and acidic residues" evidence="2">
    <location>
        <begin position="135"/>
        <end position="149"/>
    </location>
</feature>
<reference evidence="3 4" key="1">
    <citation type="journal article" date="2014" name="Nature">
        <title>Sequential evolution of bacterial morphology by co-option of a developmental regulator.</title>
        <authorList>
            <person name="Jiang C."/>
            <person name="Brown P.J."/>
            <person name="Ducret A."/>
            <person name="Brun Y.V."/>
        </authorList>
    </citation>
    <scope>NUCLEOTIDE SEQUENCE [LARGE SCALE GENOMIC DNA]</scope>
    <source>
        <strain evidence="3 4">DSM 16100</strain>
    </source>
</reference>
<feature type="coiled-coil region" evidence="1">
    <location>
        <begin position="368"/>
        <end position="417"/>
    </location>
</feature>
<keyword evidence="1" id="KW-0175">Coiled coil</keyword>
<evidence type="ECO:0000313" key="3">
    <source>
        <dbReference type="EMBL" id="ESQ93634.1"/>
    </source>
</evidence>